<dbReference type="Proteomes" id="UP000050424">
    <property type="component" value="Unassembled WGS sequence"/>
</dbReference>
<dbReference type="Pfam" id="PF20237">
    <property type="entry name" value="DUF6594"/>
    <property type="match status" value="1"/>
</dbReference>
<evidence type="ECO:0000313" key="4">
    <source>
        <dbReference type="EMBL" id="KPM44011.1"/>
    </source>
</evidence>
<protein>
    <recommendedName>
        <fullName evidence="3">DUF6594 domain-containing protein</fullName>
    </recommendedName>
</protein>
<comment type="caution">
    <text evidence="4">The sequence shown here is derived from an EMBL/GenBank/DDBJ whole genome shotgun (WGS) entry which is preliminary data.</text>
</comment>
<reference evidence="4 5" key="1">
    <citation type="submission" date="2015-09" db="EMBL/GenBank/DDBJ databases">
        <title>Draft genome of a European isolate of the apple canker pathogen Neonectria ditissima.</title>
        <authorList>
            <person name="Gomez-Cortecero A."/>
            <person name="Harrison R.J."/>
            <person name="Armitage A.D."/>
        </authorList>
    </citation>
    <scope>NUCLEOTIDE SEQUENCE [LARGE SCALE GENOMIC DNA]</scope>
    <source>
        <strain evidence="4 5">R09/05</strain>
    </source>
</reference>
<evidence type="ECO:0000256" key="1">
    <source>
        <dbReference type="SAM" id="MobiDB-lite"/>
    </source>
</evidence>
<feature type="transmembrane region" description="Helical" evidence="2">
    <location>
        <begin position="189"/>
        <end position="209"/>
    </location>
</feature>
<keyword evidence="2" id="KW-0812">Transmembrane</keyword>
<dbReference type="OrthoDB" id="5079013at2759"/>
<evidence type="ECO:0000313" key="5">
    <source>
        <dbReference type="Proteomes" id="UP000050424"/>
    </source>
</evidence>
<evidence type="ECO:0000259" key="3">
    <source>
        <dbReference type="Pfam" id="PF20237"/>
    </source>
</evidence>
<accession>A0A0P7BTT2</accession>
<keyword evidence="2" id="KW-0472">Membrane</keyword>
<feature type="region of interest" description="Disordered" evidence="1">
    <location>
        <begin position="1"/>
        <end position="40"/>
    </location>
</feature>
<dbReference type="InterPro" id="IPR046529">
    <property type="entry name" value="DUF6594"/>
</dbReference>
<evidence type="ECO:0000256" key="2">
    <source>
        <dbReference type="SAM" id="Phobius"/>
    </source>
</evidence>
<feature type="domain" description="DUF6594" evidence="3">
    <location>
        <begin position="66"/>
        <end position="256"/>
    </location>
</feature>
<gene>
    <name evidence="4" type="ORF">AK830_g2547</name>
</gene>
<proteinExistence type="predicted"/>
<keyword evidence="2" id="KW-1133">Transmembrane helix</keyword>
<organism evidence="4 5">
    <name type="scientific">Neonectria ditissima</name>
    <dbReference type="NCBI Taxonomy" id="78410"/>
    <lineage>
        <taxon>Eukaryota</taxon>
        <taxon>Fungi</taxon>
        <taxon>Dikarya</taxon>
        <taxon>Ascomycota</taxon>
        <taxon>Pezizomycotina</taxon>
        <taxon>Sordariomycetes</taxon>
        <taxon>Hypocreomycetidae</taxon>
        <taxon>Hypocreales</taxon>
        <taxon>Nectriaceae</taxon>
        <taxon>Neonectria</taxon>
    </lineage>
</organism>
<dbReference type="EMBL" id="LKCW01000024">
    <property type="protein sequence ID" value="KPM44011.1"/>
    <property type="molecule type" value="Genomic_DNA"/>
</dbReference>
<sequence>MSQPASSRAATELSEIHQEDRPTSPMEEEATSTVDLEAGNGYGQSKKGFLPWGASNILELFDELQRSEERGMDPLEKNRSLFELREELGRHHHFTLQAKEMHGLDQPSATFIDNFRLGAGADLDIEDAKYLQGPRRDFVSLLPIDKLDKLVWDLPHQPIGKALFSRFQDKTTEQGDVQFRHYPMKTFKVVLSGVFNCFVGGIIGAPVAIQLLAVETKPGGAVLYLCFLLSFAFLVQGIAHGTNTQLFLTLGYAGVLAAILK</sequence>
<feature type="transmembrane region" description="Helical" evidence="2">
    <location>
        <begin position="221"/>
        <end position="239"/>
    </location>
</feature>
<name>A0A0P7BTT2_9HYPO</name>
<dbReference type="AlphaFoldDB" id="A0A0P7BTT2"/>
<keyword evidence="5" id="KW-1185">Reference proteome</keyword>